<dbReference type="PIRSF" id="PIRSF020967">
    <property type="entry name" value="UCP020967"/>
    <property type="match status" value="1"/>
</dbReference>
<protein>
    <submittedName>
        <fullName evidence="3">Phosphoribosyltransferase family protein</fullName>
    </submittedName>
</protein>
<name>A0ABS1H1K8_9BACL</name>
<dbReference type="InterPro" id="IPR029057">
    <property type="entry name" value="PRTase-like"/>
</dbReference>
<accession>A0ABS1H1K8</accession>
<dbReference type="CDD" id="cd06223">
    <property type="entry name" value="PRTases_typeI"/>
    <property type="match status" value="1"/>
</dbReference>
<keyword evidence="3" id="KW-0328">Glycosyltransferase</keyword>
<keyword evidence="4" id="KW-1185">Reference proteome</keyword>
<evidence type="ECO:0000259" key="2">
    <source>
        <dbReference type="Pfam" id="PF15609"/>
    </source>
</evidence>
<dbReference type="Pfam" id="PF15609">
    <property type="entry name" value="PRTase_2"/>
    <property type="match status" value="1"/>
</dbReference>
<gene>
    <name evidence="3" type="ORF">JFL43_00080</name>
</gene>
<keyword evidence="3" id="KW-0808">Transferase</keyword>
<dbReference type="InterPro" id="IPR000836">
    <property type="entry name" value="PRTase_dom"/>
</dbReference>
<proteinExistence type="predicted"/>
<evidence type="ECO:0000313" key="3">
    <source>
        <dbReference type="EMBL" id="MBK3493288.1"/>
    </source>
</evidence>
<dbReference type="InterPro" id="IPR041688">
    <property type="entry name" value="PRTase_2"/>
</dbReference>
<feature type="domain" description="TRSP" evidence="1">
    <location>
        <begin position="310"/>
        <end position="435"/>
    </location>
</feature>
<reference evidence="3 4" key="1">
    <citation type="submission" date="2020-12" db="EMBL/GenBank/DDBJ databases">
        <title>YIM B01967 draft genome.</title>
        <authorList>
            <person name="Yan X."/>
        </authorList>
    </citation>
    <scope>NUCLEOTIDE SEQUENCE [LARGE SCALE GENOMIC DNA]</scope>
    <source>
        <strain evidence="3 4">YIM B01967</strain>
    </source>
</reference>
<dbReference type="EMBL" id="JAEOAH010000001">
    <property type="protein sequence ID" value="MBK3493288.1"/>
    <property type="molecule type" value="Genomic_DNA"/>
</dbReference>
<dbReference type="GO" id="GO:0016757">
    <property type="term" value="F:glycosyltransferase activity"/>
    <property type="evidence" value="ECO:0007669"/>
    <property type="project" value="UniProtKB-KW"/>
</dbReference>
<organism evidence="3 4">
    <name type="scientific">Viridibacillus soli</name>
    <dbReference type="NCBI Taxonomy" id="2798301"/>
    <lineage>
        <taxon>Bacteria</taxon>
        <taxon>Bacillati</taxon>
        <taxon>Bacillota</taxon>
        <taxon>Bacilli</taxon>
        <taxon>Bacillales</taxon>
        <taxon>Caryophanaceae</taxon>
        <taxon>Viridibacillus</taxon>
    </lineage>
</organism>
<dbReference type="RefSeq" id="WP_200747454.1">
    <property type="nucleotide sequence ID" value="NZ_JAEOAH010000001.1"/>
</dbReference>
<dbReference type="Gene3D" id="3.40.50.2020">
    <property type="match status" value="1"/>
</dbReference>
<evidence type="ECO:0000259" key="1">
    <source>
        <dbReference type="Pfam" id="PF12500"/>
    </source>
</evidence>
<dbReference type="Pfam" id="PF12500">
    <property type="entry name" value="TRSP"/>
    <property type="match status" value="1"/>
</dbReference>
<comment type="caution">
    <text evidence="3">The sequence shown here is derived from an EMBL/GenBank/DDBJ whole genome shotgun (WGS) entry which is preliminary data.</text>
</comment>
<dbReference type="InterPro" id="IPR011214">
    <property type="entry name" value="UCP020967"/>
</dbReference>
<dbReference type="SUPFAM" id="SSF53271">
    <property type="entry name" value="PRTase-like"/>
    <property type="match status" value="1"/>
</dbReference>
<feature type="domain" description="Orotate phosphoribosyltransferase-like" evidence="2">
    <location>
        <begin position="34"/>
        <end position="254"/>
    </location>
</feature>
<dbReference type="InterPro" id="IPR022537">
    <property type="entry name" value="TRSP_dom"/>
</dbReference>
<evidence type="ECO:0000313" key="4">
    <source>
        <dbReference type="Proteomes" id="UP000618943"/>
    </source>
</evidence>
<dbReference type="Proteomes" id="UP000618943">
    <property type="component" value="Unassembled WGS sequence"/>
</dbReference>
<sequence>MQIDQYKQRLPILGDYQITVTLDHNPFGFEIEDLFQMATRINKKRGFLFVSKMLGKHLAVEPQMPLLVGTLLSMRYMDCIYGEKAILQEQVARAMNREVDLQETVQLVAKQPVQLPDETLFIGFAETATALGHAVFRYFDSNATYIHTTRESVNELQPIICFEEEHSHATSHRVYSTNAAVFEQAKRIVLVDDEMTTGNTVINIIETLKNRFPHIKHYTVMAILDWRSQEQQAIFARLEQEWGITIQFLSIVQGRFELHSVPLLDEQQLENPEYKKAEIQVVDVEIDAYHPYTSTDERNKVNEAYYLQGTGRFSLKAELHHDIDATLQQIAKKLGGLRTTGSALVVGTGEFMYMPMRIASFMGPNVYFQSSTRSPIYPSLEEGYTISQKWAFDCPENNGVVNFLYNLETYPYTELFLVLERIANKQALDEVIQQLEKLNIEHIYIVVMNKERNQND</sequence>